<dbReference type="AlphaFoldDB" id="X1VH48"/>
<evidence type="ECO:0000313" key="1">
    <source>
        <dbReference type="EMBL" id="GAJ06595.1"/>
    </source>
</evidence>
<proteinExistence type="predicted"/>
<organism evidence="1">
    <name type="scientific">marine sediment metagenome</name>
    <dbReference type="NCBI Taxonomy" id="412755"/>
    <lineage>
        <taxon>unclassified sequences</taxon>
        <taxon>metagenomes</taxon>
        <taxon>ecological metagenomes</taxon>
    </lineage>
</organism>
<reference evidence="1" key="1">
    <citation type="journal article" date="2014" name="Front. Microbiol.">
        <title>High frequency of phylogenetically diverse reductive dehalogenase-homologous genes in deep subseafloor sedimentary metagenomes.</title>
        <authorList>
            <person name="Kawai M."/>
            <person name="Futagami T."/>
            <person name="Toyoda A."/>
            <person name="Takaki Y."/>
            <person name="Nishi S."/>
            <person name="Hori S."/>
            <person name="Arai W."/>
            <person name="Tsubouchi T."/>
            <person name="Morono Y."/>
            <person name="Uchiyama I."/>
            <person name="Ito T."/>
            <person name="Fujiyama A."/>
            <person name="Inagaki F."/>
            <person name="Takami H."/>
        </authorList>
    </citation>
    <scope>NUCLEOTIDE SEQUENCE</scope>
    <source>
        <strain evidence="1">Expedition CK06-06</strain>
    </source>
</reference>
<accession>X1VH48</accession>
<name>X1VH48_9ZZZZ</name>
<protein>
    <submittedName>
        <fullName evidence="1">Uncharacterized protein</fullName>
    </submittedName>
</protein>
<gene>
    <name evidence="1" type="ORF">S12H4_43267</name>
</gene>
<comment type="caution">
    <text evidence="1">The sequence shown here is derived from an EMBL/GenBank/DDBJ whole genome shotgun (WGS) entry which is preliminary data.</text>
</comment>
<dbReference type="EMBL" id="BARW01026542">
    <property type="protein sequence ID" value="GAJ06595.1"/>
    <property type="molecule type" value="Genomic_DNA"/>
</dbReference>
<sequence length="69" mass="8254">MIFFLITTGRKLKKREYLNYLGDDARRIGKEVREGRPASLRETEYFLERVSDDFFLEPRQMTKLCYEGG</sequence>